<dbReference type="GO" id="GO:0008610">
    <property type="term" value="P:lipid biosynthetic process"/>
    <property type="evidence" value="ECO:0007669"/>
    <property type="project" value="UniProtKB-ARBA"/>
</dbReference>
<evidence type="ECO:0000256" key="6">
    <source>
        <dbReference type="SAM" id="MobiDB-lite"/>
    </source>
</evidence>
<keyword evidence="5" id="KW-0436">Ligase</keyword>
<dbReference type="InterPro" id="IPR020806">
    <property type="entry name" value="PKS_PP-bd"/>
</dbReference>
<dbReference type="FunFam" id="2.30.38.10:FF:000001">
    <property type="entry name" value="Non-ribosomal peptide synthetase PvdI"/>
    <property type="match status" value="5"/>
</dbReference>
<evidence type="ECO:0000313" key="9">
    <source>
        <dbReference type="Proteomes" id="UP000622552"/>
    </source>
</evidence>
<dbReference type="InterPro" id="IPR045851">
    <property type="entry name" value="AMP-bd_C_sf"/>
</dbReference>
<feature type="domain" description="Carrier" evidence="7">
    <location>
        <begin position="5102"/>
        <end position="5177"/>
    </location>
</feature>
<dbReference type="CDD" id="cd17652">
    <property type="entry name" value="A_NRPS_CmdD_like"/>
    <property type="match status" value="2"/>
</dbReference>
<evidence type="ECO:0000313" key="8">
    <source>
        <dbReference type="EMBL" id="MBG6136558.1"/>
    </source>
</evidence>
<keyword evidence="3" id="KW-0596">Phosphopantetheine</keyword>
<evidence type="ECO:0000259" key="7">
    <source>
        <dbReference type="PROSITE" id="PS50075"/>
    </source>
</evidence>
<dbReference type="InterPro" id="IPR006162">
    <property type="entry name" value="Ppantetheine_attach_site"/>
</dbReference>
<dbReference type="Gene3D" id="3.30.559.30">
    <property type="entry name" value="Nonribosomal peptide synthetase, condensation domain"/>
    <property type="match status" value="5"/>
</dbReference>
<accession>A0A8J7GR13</accession>
<dbReference type="InterPro" id="IPR020845">
    <property type="entry name" value="AMP-binding_CS"/>
</dbReference>
<dbReference type="GO" id="GO:0072330">
    <property type="term" value="P:monocarboxylic acid biosynthetic process"/>
    <property type="evidence" value="ECO:0007669"/>
    <property type="project" value="UniProtKB-ARBA"/>
</dbReference>
<dbReference type="InterPro" id="IPR036736">
    <property type="entry name" value="ACP-like_sf"/>
</dbReference>
<reference evidence="8" key="1">
    <citation type="submission" date="2020-11" db="EMBL/GenBank/DDBJ databases">
        <title>Sequencing the genomes of 1000 actinobacteria strains.</title>
        <authorList>
            <person name="Klenk H.-P."/>
        </authorList>
    </citation>
    <scope>NUCLEOTIDE SEQUENCE</scope>
    <source>
        <strain evidence="8">DSM 45356</strain>
    </source>
</reference>
<evidence type="ECO:0000256" key="5">
    <source>
        <dbReference type="ARBA" id="ARBA00022598"/>
    </source>
</evidence>
<evidence type="ECO:0000256" key="2">
    <source>
        <dbReference type="ARBA" id="ARBA00006432"/>
    </source>
</evidence>
<comment type="similarity">
    <text evidence="2">Belongs to the ATP-dependent AMP-binding enzyme family.</text>
</comment>
<dbReference type="GO" id="GO:0016874">
    <property type="term" value="F:ligase activity"/>
    <property type="evidence" value="ECO:0007669"/>
    <property type="project" value="UniProtKB-KW"/>
</dbReference>
<dbReference type="Gene3D" id="3.30.559.10">
    <property type="entry name" value="Chloramphenicol acetyltransferase-like domain"/>
    <property type="match status" value="5"/>
</dbReference>
<dbReference type="InterPro" id="IPR001242">
    <property type="entry name" value="Condensation_dom"/>
</dbReference>
<keyword evidence="4" id="KW-0597">Phosphoprotein</keyword>
<proteinExistence type="inferred from homology"/>
<dbReference type="NCBIfam" id="TIGR01733">
    <property type="entry name" value="AA-adenyl-dom"/>
    <property type="match status" value="5"/>
</dbReference>
<dbReference type="Gene3D" id="1.10.1200.10">
    <property type="entry name" value="ACP-like"/>
    <property type="match status" value="5"/>
</dbReference>
<dbReference type="SUPFAM" id="SSF52777">
    <property type="entry name" value="CoA-dependent acyltransferases"/>
    <property type="match status" value="10"/>
</dbReference>
<dbReference type="CDD" id="cd12117">
    <property type="entry name" value="A_NRPS_Srf_like"/>
    <property type="match status" value="1"/>
</dbReference>
<dbReference type="InterPro" id="IPR000873">
    <property type="entry name" value="AMP-dep_synth/lig_dom"/>
</dbReference>
<dbReference type="InterPro" id="IPR009081">
    <property type="entry name" value="PP-bd_ACP"/>
</dbReference>
<evidence type="ECO:0000256" key="3">
    <source>
        <dbReference type="ARBA" id="ARBA00022450"/>
    </source>
</evidence>
<dbReference type="FunFam" id="3.40.50.980:FF:000001">
    <property type="entry name" value="Non-ribosomal peptide synthetase"/>
    <property type="match status" value="2"/>
</dbReference>
<dbReference type="CDD" id="cd05235">
    <property type="entry name" value="SDR_e1"/>
    <property type="match status" value="1"/>
</dbReference>
<keyword evidence="9" id="KW-1185">Reference proteome</keyword>
<dbReference type="SUPFAM" id="SSF47336">
    <property type="entry name" value="ACP-like"/>
    <property type="match status" value="5"/>
</dbReference>
<dbReference type="GO" id="GO:0031177">
    <property type="term" value="F:phosphopantetheine binding"/>
    <property type="evidence" value="ECO:0007669"/>
    <property type="project" value="InterPro"/>
</dbReference>
<dbReference type="FunFam" id="3.30.300.30:FF:000010">
    <property type="entry name" value="Enterobactin synthetase component F"/>
    <property type="match status" value="4"/>
</dbReference>
<sequence>MTTKATIEDVLPLAPLQEGLYFHAVYEQSSTNLYVVQFRVDVSGPLDRAALRAAAQGVVDRHGSLRTSFRLRKSGEPIQVVRRDVRLDWTEVDGVPVAEATERDWELGLDVGAGSLLRFTLIGAGPGEHRLLLTVHHLLIDAWSGELLVRELFDRYAGVAVPPPAARYRDHLAWLDRQDRPAAEAAWRAALDGLDGPTLVAPGGAPAASSDSYVLTLSTERSAALRERARSCGVTLNTACQTAWAVLLGQLTGRADVVFGAVSSTRPADLPGADALVGLLVNTVPVRVRLAADASLRSVLAAVQDQRVGLLDHDHLGLAAIGRAAGVDGTLFDTSVVFENLPAFGAAPSAPGLTVRTSVREAVHYPLALAVTPGDRIELRVHYRADAYDLPAAVAVAERLGRVLDQLAADPDLPVGRVELLSAAERAEICDVWGAAPAAVPVTTLPGLFGEWVAGTPNAVALVEAGGEVSYAELDARAGRLAGALAAAGIGPEDVVAVAMPRSADQVAALLAVMRAGAAYLPVDPSYPPERIDFMLADSGARLVVDSDWVAAHAAAEPAPDRSVPSGAAYVIYTSGSTGRPKGVAVTHAGVASLVAAHRERLGADAGSRVLQFASPSFDAAVWELCMALGSGGTLVLAESERLRAGAPLVALVAEYGVTHATLPPAVLAVLSPEDLPTVTTLVTAGEALPAELAARWAPGRRLVNAYGPTESTVCATMSAPLAADGSVPPIGTPVTNFRVYVLDAALRPVPAGVIGELYVAGPGVARGYLGRPALTSERFVACPFGGPGSRMYRTGDLARWSAGGELLFGGRADTQVKIRGFRVEPGEVEAVLSGHPDVTQTAVVVREDVPGDRRLVAYAVTGTVPAELRDWLADRLPAYLVPSAVVALDALPLTPNGKVDQRALPAPDLTTAAQAPRTAREEILAGLFAELLGVAAVGAHDDFFAIGGHSLLATRLVSRIRTTLGVELPVRAVFGSPTPAGLARAADAAGRPRPVLTTAVRPEPLPLSAAQRRLWFLDTLDGPSSTYHMPVALRLRGPVDLAALEAALGDVVARHESLRTVFPDVDGEPRQLVLDAFRPALATVDVGADDLAGALASAVRTPFDLAAQPPVRATAFRVGPDELVLLVLVHHIAGDGWSVGPLAADLSAAYAARAAGSAPSSAPLAAQYADYTLWQRDLLGDEVDPESLAHEQLAYWRSALDGVPARLALPFDRPAPAVPSHRGGTIEFTLPAAAHRGLLALARANGATLFMVVQAGLAALLSRLGAGHDIPIGTPVAGRLDEALDDLVGFFVNTVVLRADLAGDPTFVQLLDRIRRTDLAAYAHQDLPFERVVEALDPDRSAGGTPLFQVMLAPQPSGPAGLVLPGVDVAREPLEWETSKFDLTVWFTEEEGGLACVLEYAADRFDHGTARSLADRLVRVLEQAVADPGTRLGALDVLAPGERDRILLDWNDTAAPVPQGTLPALFAAQVARTPDAVALVAGAESLTYAALDARANRLAGRLADLGVGPETPVAVLMSRSAELVTALLAVVRAGGVYVPLHPDFPAARLSLILAETGAPVLLADPGADVSFEHAAAVLTVEAGDYPATVLTVGAGDRPAAAPGAVLTGDNLAYVMHTSGSTGVPKGVAVTHADVVALATDRRWDSGAHDRVLLHSPHSFDASTYELWVPLLRGGTVVVLPADRRVDADAVAEAVAGHGVTAAWLTAALFDVVVEDRPGSLAGLREVWTGGDVVRPESVRRALAACPGLVVCDGYGPTESTTFATSRAFRSVDEVGGDLVPIGRPLDNTRAYVLDAALRPVPAGVVGELYLAGAGLARGYLGRPALTAERFVACPFGESDRMYRTGDLARWTGAGELVFAGRVDGQVKLRGYRIELGEVTAALADHPAVAHATVLVREDTPGDRRLVGYVVPGPAGAPDPEAVRAHAAARLPGFMVPAAVVVVDAFALTSQGKLDTRALPAPHARAATGSRAPRTAAEEILVGLFAEVLGVPAVGIDDDFFALGGHSLLATRLASRARTALGVELGVRLVFQYPTPARLAAAVAAASGPARPALCPTGRPERLPLSAAQRRLWFLHTFDGPGSAYNLPIAVRLTGGLDTDALTAALADVTGRHESLRTVFGEAGGEPYQRVLDPDRARPALTVVDPGGDLAGALASAVRGTFDLAAEPPLRVTLFRVAEGEHVLLLLLHHIACDGWSAAPLAADLSVAYAARSRGEVPQWTALPVQYADYTLWHRDLLGDENDPASLAGGQLAHWRDALADLPETLALPYDRPRPPVASHRGGLVEFEVDGALHGDLVRLAHGHGATLFMVMQAGLALLLSRLGAGTDVPIGTPVAGRLDERLDDLVGFFVNTVVLRTDVSGDPTFAELLGRVRETALSAYAHQDLPFDRLVETLAPARTPAVNPLFQVMLAPQQDTGSGFALPGLAARPEPIGWDAAKFDLTLTFTERADGAGLACSLEYAADLFDRRTVVTVAARLLSVLAQAAADPAGRVEALSVAERGRILADWNRTGTDVPAATLPALFEAAVARTPDAEALAFAGTAVSYAELNGRANRLARELAGRGIGAEDLVALALPRSADLIVAILAVLKAGAAYLPVDPDYPAERIAFMLADAGPAVVLATAETAGALPGDALLLDGSGFAAHSSENLSDVDRVRPLALANPAYVIYTSGSTGRPKGVAVTHTGLASMAEAHRQRLGLDGDSRLLQFASPSFDTAVSEWCPALVSGATLVLAPRDRIMPGDPLAEVLAEHRVTHLTLPPAALAVMPAGSMPTVTTLLVAGDASSAALVERWAAGRTMLNAYGPTETTVCATMSAPLAPAGSVPIGGPIADARVYVLDARLRPVPPGVTGELYIAGAGVARGYLNRPALTADRFVACPFGEAGTRMYRTGDLARWSADGELMFVGRADNQVKLRGFRIELGEVEAVLSIDPAVGQAVVIVREDRPGDKRLVGYVVPAADTAPDPAALRGLVAARLPEFMVPAAVVVLDALPLTPNRKVDRAALPAPDYAAAGSARAARTPVEEILVGLFAEVLQVPTVGVDDDFFALGGHSLLATRLTSRIRTALGVELTVRALFRSPTPARLAVALADAEGRTRPALAARDLPDPLPLSAAQRRLWFLHRLEGPSATYNVPLALRLRGPVDVEALRSALADVVGRHETLRTVFPESGGEPTQRVLPHAAPRLDVRAVADEAELSRELSAAARHTFDIVADLPVRGWLFRLADEHSVLLLLTHHIAADGWSVGPLSRDLSAAYAARLAGAAPTWTPLPVRYADYTLWQRDLLDGVSAPQLDYWRAALAGAPEELALPYDRPRPATPSYRGDFVAFELSPALRDGLLRLARDRDATLFMVLQAGLAALLSHLGAGQDIPLGSPIAGRLDEALDDLVGFFVNTLVLRTDLSGDPTVAELVDRVRETDLGAYAHQDIPFERLVDALEPTRSMSRHPLFQVMFTLQNGVRPEFALPGLATEPELVGSGTAKFDLWFAMSEEPTGVAGVAEYSTDLFDRESVRTIVDRYVRVLEQVVANPDRPVSGLDVLSADERRQVAEAWNSTGESYPEASVAELFEARAALHPDAVAVLFGAESLTYGRLNARSNRVARRLVALGAGPGDTVALALPRSSTQLVALLGVLKAGAGYLPVDPDYPAERIAFMLADADPVLVLDDPALEDAAARYPESDLTDDDRLRPTDPRHPAYVIYTSGSTGRPKGIAMPGAGLVNLLTWHARALPGGPGRRTAQFTALSFDVSVQEILSTLVSGRTLCVPAEETRRDATALVAWLAEHEVDELFAPNLVIEAIAEAAADIGEDLPALVDVAQAGEALRLTDPVRHFFGTGDRRLHNHYGPAETHVATAWTLPARVADWPERVPIGTPIANTRCHVLDARLRPVAPGVTGELYLAGAGVALGYVHRPALTAERFVADPFGAPGERMYRTGDLARWTADGLLEFAGRADHQVKVRGFRIELGEIESALTAHEAVTSAVVLAREDRPGNPQLVGYVVGTARPAELRDFVAGRLPEYMVPSAVVVLDAFPLTPNGKLDRAALPAPDRAHAGTRAPRTPAEAILTDLFAEVLGLPRVGVDEDFFALGGHSLLATRLVSRIRSTLGVEVAVRTLFQAPSPARLAAALAEATGQVRPALRPAPRPEVVPLSAAQRRLWFLHKLEGPTATYHLPFAVRLEGDLDVDALRAAIVDLVARHESLRTVFPEHEGQPRQHVLDPADVVCELYLRDVDEAALPAALAEASRVGFDLAHDLPVRATLFAVSPGRHVLLLLVHHIVADGWSVGPLAADLSAAYAARLDGVAAQLPPLPAQYADYTRWQGELLGDERDPGSLASEQLDYWRKTLAGAPEELALPYDRPRPAIASHRGAIEEFHLDADLHAALLRTARQGDATLFMVLQAGLAGLLSRLGAGDDVPIGTAVAGRLDDALDHLVGFFVNTLVLRTDLSGRPSFAGLLDRVREADLAAYAHQDIPFEQLVEAVNPTRSMSRHPLFQVMLTLQNTAPAGFDLPGLAARPEPLDWEMAKFDLSLVVEERQHPDGSPAGLACALEYATDLFDRATVAAVAARLGALLTKVAADPALPLAEHDLLSAAERRDVLTDWNATAAPVGRHTLPELFAARAAETPAAVAVTADDAVLSYAELDARAHQLAAHLAASGVGPEDVVALALPRSAAMVTAQLGVVKAGAAYLPVDPSYPAERISYLLDDSAARLLITDTATAATLPAGLDLPILLLDSPDPAARIGGRSDADPIRQPSPDNPAYVIYTSGSTGRPKGVVVTHVGLTSLAWLSAGRLGITGDSRVLQYASPSFDAAVWETWMALLSGANLVVAPADRLAAGGSLPEVVDRHAVTHAVLSPALLAVTPTGSLGTVRTLVTGGDVCTPELAARWSPGRELLNGYGPTESTVCAVLSGPLTADGAPPIGRPVPNTRAYVLDADLRPVPPGVTGELYLAGDGLARGYLHRPGLTAERFVACPYGEAGGRMYRTGDLARWRPDGQLVFAGRADLQVKIRGFRIELGEIESALAGHPAVAQVAVVAREDRPGDRQLVAYVVPTADGAADLRAYLARRLPEHMIPSAFHTLAELPLTPNGKLDARALPAPDRADTGPSRPPATPTERLVAELVAEVLDVASVVADDDFFAIGGHSLLATRLVGLLTARTGVALPLRAVFDTRTVAGLAQAVDGDGGAASTVHRDMLADTALPATIAPYRAADAKPRVQPDPRHVLLTGANGFLGAFLLAELLRTAPRAQVTCLVRAADADRAAERIEASLRRYRLWDPALRDRITALPGDLELPRLGLGEEEFAELAERVDVIYHNGARVHLVDPYPRMRAANIGGTTEILRMSLLGRGVPVHYVSSCSTLLSGLENPEVIGEDRQVTVDAVPDNGYMQSKWVAEQLVKAAAARGLPVAIYRPGRVTGHSGTGAAGDADAFWHYIRACVELGVAPVWTDGQLYEVDLVPVDYVTAAIVRLSRELEPDGTAYNLINAVRTRSEAVLRRVERLGHAVRRASPGEWEAELVAAVPHAVEGSSLPPVAMLTSNVEDKESSLGNRFDDANARRGLAGTGVACPVIDDGVIDRYLAFFAEIGFLPGE</sequence>
<dbReference type="Pfam" id="PF07993">
    <property type="entry name" value="NAD_binding_4"/>
    <property type="match status" value="1"/>
</dbReference>
<evidence type="ECO:0000256" key="1">
    <source>
        <dbReference type="ARBA" id="ARBA00001957"/>
    </source>
</evidence>
<comment type="caution">
    <text evidence="8">The sequence shown here is derived from an EMBL/GenBank/DDBJ whole genome shotgun (WGS) entry which is preliminary data.</text>
</comment>
<comment type="cofactor">
    <cofactor evidence="1">
        <name>pantetheine 4'-phosphate</name>
        <dbReference type="ChEBI" id="CHEBI:47942"/>
    </cofactor>
</comment>
<feature type="domain" description="Carrier" evidence="7">
    <location>
        <begin position="1972"/>
        <end position="2047"/>
    </location>
</feature>
<dbReference type="PANTHER" id="PTHR45527">
    <property type="entry name" value="NONRIBOSOMAL PEPTIDE SYNTHETASE"/>
    <property type="match status" value="1"/>
</dbReference>
<dbReference type="FunFam" id="3.30.559.10:FF:000012">
    <property type="entry name" value="Non-ribosomal peptide synthetase"/>
    <property type="match status" value="1"/>
</dbReference>
<dbReference type="Pfam" id="PF00550">
    <property type="entry name" value="PP-binding"/>
    <property type="match status" value="5"/>
</dbReference>
<dbReference type="SUPFAM" id="SSF51735">
    <property type="entry name" value="NAD(P)-binding Rossmann-fold domains"/>
    <property type="match status" value="1"/>
</dbReference>
<organism evidence="8 9">
    <name type="scientific">Longispora fulva</name>
    <dbReference type="NCBI Taxonomy" id="619741"/>
    <lineage>
        <taxon>Bacteria</taxon>
        <taxon>Bacillati</taxon>
        <taxon>Actinomycetota</taxon>
        <taxon>Actinomycetes</taxon>
        <taxon>Micromonosporales</taxon>
        <taxon>Micromonosporaceae</taxon>
        <taxon>Longispora</taxon>
    </lineage>
</organism>
<dbReference type="Gene3D" id="3.40.50.980">
    <property type="match status" value="6"/>
</dbReference>
<dbReference type="Pfam" id="PF00668">
    <property type="entry name" value="Condensation"/>
    <property type="match status" value="5"/>
</dbReference>
<dbReference type="FunFam" id="3.40.50.12780:FF:000012">
    <property type="entry name" value="Non-ribosomal peptide synthetase"/>
    <property type="match status" value="3"/>
</dbReference>
<dbReference type="PROSITE" id="PS00455">
    <property type="entry name" value="AMP_BINDING"/>
    <property type="match status" value="5"/>
</dbReference>
<dbReference type="Pfam" id="PF00501">
    <property type="entry name" value="AMP-binding"/>
    <property type="match status" value="5"/>
</dbReference>
<dbReference type="NCBIfam" id="NF003417">
    <property type="entry name" value="PRK04813.1"/>
    <property type="match status" value="5"/>
</dbReference>
<dbReference type="Gene3D" id="2.30.38.10">
    <property type="entry name" value="Luciferase, Domain 3"/>
    <property type="match status" value="3"/>
</dbReference>
<dbReference type="NCBIfam" id="NF004282">
    <property type="entry name" value="PRK05691.1"/>
    <property type="match status" value="6"/>
</dbReference>
<feature type="region of interest" description="Disordered" evidence="6">
    <location>
        <begin position="5084"/>
        <end position="5106"/>
    </location>
</feature>
<evidence type="ECO:0000256" key="4">
    <source>
        <dbReference type="ARBA" id="ARBA00022553"/>
    </source>
</evidence>
<dbReference type="InterPro" id="IPR036291">
    <property type="entry name" value="NAD(P)-bd_dom_sf"/>
</dbReference>
<dbReference type="CDD" id="cd17651">
    <property type="entry name" value="A_NRPS_VisG_like"/>
    <property type="match status" value="1"/>
</dbReference>
<dbReference type="Gene3D" id="3.40.50.720">
    <property type="entry name" value="NAD(P)-binding Rossmann-like Domain"/>
    <property type="match status" value="1"/>
</dbReference>
<dbReference type="CDD" id="cd19540">
    <property type="entry name" value="LCL_NRPS-like"/>
    <property type="match status" value="4"/>
</dbReference>
<dbReference type="SMART" id="SM00823">
    <property type="entry name" value="PKS_PP"/>
    <property type="match status" value="5"/>
</dbReference>
<dbReference type="GO" id="GO:0044550">
    <property type="term" value="P:secondary metabolite biosynthetic process"/>
    <property type="evidence" value="ECO:0007669"/>
    <property type="project" value="UniProtKB-ARBA"/>
</dbReference>
<dbReference type="PROSITE" id="PS50075">
    <property type="entry name" value="CARRIER"/>
    <property type="match status" value="5"/>
</dbReference>
<name>A0A8J7GR13_9ACTN</name>
<dbReference type="EMBL" id="JADOUF010000001">
    <property type="protein sequence ID" value="MBG6136558.1"/>
    <property type="molecule type" value="Genomic_DNA"/>
</dbReference>
<dbReference type="Gene3D" id="3.30.300.30">
    <property type="match status" value="5"/>
</dbReference>
<feature type="domain" description="Carrier" evidence="7">
    <location>
        <begin position="3016"/>
        <end position="3091"/>
    </location>
</feature>
<dbReference type="GO" id="GO:0005829">
    <property type="term" value="C:cytosol"/>
    <property type="evidence" value="ECO:0007669"/>
    <property type="project" value="TreeGrafter"/>
</dbReference>
<dbReference type="InterPro" id="IPR023213">
    <property type="entry name" value="CAT-like_dom_sf"/>
</dbReference>
<dbReference type="NCBIfam" id="TIGR01746">
    <property type="entry name" value="Thioester-redct"/>
    <property type="match status" value="1"/>
</dbReference>
<feature type="domain" description="Carrier" evidence="7">
    <location>
        <begin position="916"/>
        <end position="991"/>
    </location>
</feature>
<protein>
    <submittedName>
        <fullName evidence="8">Amino acid adenylation domain-containing protein/thioester reductase-like protein</fullName>
    </submittedName>
</protein>
<dbReference type="RefSeq" id="WP_197003520.1">
    <property type="nucleotide sequence ID" value="NZ_BONS01000016.1"/>
</dbReference>
<dbReference type="FunFam" id="1.10.1200.10:FF:000005">
    <property type="entry name" value="Nonribosomal peptide synthetase 1"/>
    <property type="match status" value="1"/>
</dbReference>
<dbReference type="Gene3D" id="3.40.50.12780">
    <property type="entry name" value="N-terminal domain of ligase-like"/>
    <property type="match status" value="2"/>
</dbReference>
<dbReference type="SUPFAM" id="SSF56801">
    <property type="entry name" value="Acetyl-CoA synthetase-like"/>
    <property type="match status" value="5"/>
</dbReference>
<dbReference type="GO" id="GO:0043041">
    <property type="term" value="P:amino acid activation for nonribosomal peptide biosynthetic process"/>
    <property type="evidence" value="ECO:0007669"/>
    <property type="project" value="TreeGrafter"/>
</dbReference>
<gene>
    <name evidence="8" type="ORF">IW245_002752</name>
</gene>
<dbReference type="InterPro" id="IPR013120">
    <property type="entry name" value="FAR_NAD-bd"/>
</dbReference>
<dbReference type="InterPro" id="IPR042099">
    <property type="entry name" value="ANL_N_sf"/>
</dbReference>
<dbReference type="InterPro" id="IPR010071">
    <property type="entry name" value="AA_adenyl_dom"/>
</dbReference>
<dbReference type="PROSITE" id="PS00012">
    <property type="entry name" value="PHOSPHOPANTETHEINE"/>
    <property type="match status" value="5"/>
</dbReference>
<dbReference type="InterPro" id="IPR010080">
    <property type="entry name" value="Thioester_reductase-like_dom"/>
</dbReference>
<dbReference type="InterPro" id="IPR025110">
    <property type="entry name" value="AMP-bd_C"/>
</dbReference>
<feature type="domain" description="Carrier" evidence="7">
    <location>
        <begin position="4050"/>
        <end position="4125"/>
    </location>
</feature>
<dbReference type="Pfam" id="PF13193">
    <property type="entry name" value="AMP-binding_C"/>
    <property type="match status" value="5"/>
</dbReference>
<dbReference type="Proteomes" id="UP000622552">
    <property type="component" value="Unassembled WGS sequence"/>
</dbReference>
<dbReference type="PANTHER" id="PTHR45527:SF1">
    <property type="entry name" value="FATTY ACID SYNTHASE"/>
    <property type="match status" value="1"/>
</dbReference>
<dbReference type="FunFam" id="1.10.1200.10:FF:000016">
    <property type="entry name" value="Non-ribosomal peptide synthase"/>
    <property type="match status" value="3"/>
</dbReference>